<evidence type="ECO:0000313" key="2">
    <source>
        <dbReference type="Proteomes" id="UP000059680"/>
    </source>
</evidence>
<gene>
    <name evidence="1" type="ordered locus">Os08g0409233</name>
    <name evidence="1" type="ORF">OSNPB_080409233</name>
</gene>
<dbReference type="PaxDb" id="39947-A0A0P0XFU2"/>
<reference evidence="2" key="1">
    <citation type="journal article" date="2005" name="Nature">
        <title>The map-based sequence of the rice genome.</title>
        <authorList>
            <consortium name="International rice genome sequencing project (IRGSP)"/>
            <person name="Matsumoto T."/>
            <person name="Wu J."/>
            <person name="Kanamori H."/>
            <person name="Katayose Y."/>
            <person name="Fujisawa M."/>
            <person name="Namiki N."/>
            <person name="Mizuno H."/>
            <person name="Yamamoto K."/>
            <person name="Antonio B.A."/>
            <person name="Baba T."/>
            <person name="Sakata K."/>
            <person name="Nagamura Y."/>
            <person name="Aoki H."/>
            <person name="Arikawa K."/>
            <person name="Arita K."/>
            <person name="Bito T."/>
            <person name="Chiden Y."/>
            <person name="Fujitsuka N."/>
            <person name="Fukunaka R."/>
            <person name="Hamada M."/>
            <person name="Harada C."/>
            <person name="Hayashi A."/>
            <person name="Hijishita S."/>
            <person name="Honda M."/>
            <person name="Hosokawa S."/>
            <person name="Ichikawa Y."/>
            <person name="Idonuma A."/>
            <person name="Iijima M."/>
            <person name="Ikeda M."/>
            <person name="Ikeno M."/>
            <person name="Ito K."/>
            <person name="Ito S."/>
            <person name="Ito T."/>
            <person name="Ito Y."/>
            <person name="Ito Y."/>
            <person name="Iwabuchi A."/>
            <person name="Kamiya K."/>
            <person name="Karasawa W."/>
            <person name="Kurita K."/>
            <person name="Katagiri S."/>
            <person name="Kikuta A."/>
            <person name="Kobayashi H."/>
            <person name="Kobayashi N."/>
            <person name="Machita K."/>
            <person name="Maehara T."/>
            <person name="Masukawa M."/>
            <person name="Mizubayashi T."/>
            <person name="Mukai Y."/>
            <person name="Nagasaki H."/>
            <person name="Nagata Y."/>
            <person name="Naito S."/>
            <person name="Nakashima M."/>
            <person name="Nakama Y."/>
            <person name="Nakamichi Y."/>
            <person name="Nakamura M."/>
            <person name="Meguro A."/>
            <person name="Negishi M."/>
            <person name="Ohta I."/>
            <person name="Ohta T."/>
            <person name="Okamoto M."/>
            <person name="Ono N."/>
            <person name="Saji S."/>
            <person name="Sakaguchi M."/>
            <person name="Sakai K."/>
            <person name="Shibata M."/>
            <person name="Shimokawa T."/>
            <person name="Song J."/>
            <person name="Takazaki Y."/>
            <person name="Terasawa K."/>
            <person name="Tsugane M."/>
            <person name="Tsuji K."/>
            <person name="Ueda S."/>
            <person name="Waki K."/>
            <person name="Yamagata H."/>
            <person name="Yamamoto M."/>
            <person name="Yamamoto S."/>
            <person name="Yamane H."/>
            <person name="Yoshiki S."/>
            <person name="Yoshihara R."/>
            <person name="Yukawa K."/>
            <person name="Zhong H."/>
            <person name="Yano M."/>
            <person name="Yuan Q."/>
            <person name="Ouyang S."/>
            <person name="Liu J."/>
            <person name="Jones K.M."/>
            <person name="Gansberger K."/>
            <person name="Moffat K."/>
            <person name="Hill J."/>
            <person name="Bera J."/>
            <person name="Fadrosh D."/>
            <person name="Jin S."/>
            <person name="Johri S."/>
            <person name="Kim M."/>
            <person name="Overton L."/>
            <person name="Reardon M."/>
            <person name="Tsitrin T."/>
            <person name="Vuong H."/>
            <person name="Weaver B."/>
            <person name="Ciecko A."/>
            <person name="Tallon L."/>
            <person name="Jackson J."/>
            <person name="Pai G."/>
            <person name="Aken S.V."/>
            <person name="Utterback T."/>
            <person name="Reidmuller S."/>
            <person name="Feldblyum T."/>
            <person name="Hsiao J."/>
            <person name="Zismann V."/>
            <person name="Iobst S."/>
            <person name="de Vazeille A.R."/>
            <person name="Buell C.R."/>
            <person name="Ying K."/>
            <person name="Li Y."/>
            <person name="Lu T."/>
            <person name="Huang Y."/>
            <person name="Zhao Q."/>
            <person name="Feng Q."/>
            <person name="Zhang L."/>
            <person name="Zhu J."/>
            <person name="Weng Q."/>
            <person name="Mu J."/>
            <person name="Lu Y."/>
            <person name="Fan D."/>
            <person name="Liu Y."/>
            <person name="Guan J."/>
            <person name="Zhang Y."/>
            <person name="Yu S."/>
            <person name="Liu X."/>
            <person name="Zhang Y."/>
            <person name="Hong G."/>
            <person name="Han B."/>
            <person name="Choisne N."/>
            <person name="Demange N."/>
            <person name="Orjeda G."/>
            <person name="Samain S."/>
            <person name="Cattolico L."/>
            <person name="Pelletier E."/>
            <person name="Couloux A."/>
            <person name="Segurens B."/>
            <person name="Wincker P."/>
            <person name="D'Hont A."/>
            <person name="Scarpelli C."/>
            <person name="Weissenbach J."/>
            <person name="Salanoubat M."/>
            <person name="Quetier F."/>
            <person name="Yu Y."/>
            <person name="Kim H.R."/>
            <person name="Rambo T."/>
            <person name="Currie J."/>
            <person name="Collura K."/>
            <person name="Luo M."/>
            <person name="Yang T."/>
            <person name="Ammiraju J.S.S."/>
            <person name="Engler F."/>
            <person name="Soderlund C."/>
            <person name="Wing R.A."/>
            <person name="Palmer L.E."/>
            <person name="de la Bastide M."/>
            <person name="Spiegel L."/>
            <person name="Nascimento L."/>
            <person name="Zutavern T."/>
            <person name="O'Shaughnessy A."/>
            <person name="Dike S."/>
            <person name="Dedhia N."/>
            <person name="Preston R."/>
            <person name="Balija V."/>
            <person name="McCombie W.R."/>
            <person name="Chow T."/>
            <person name="Chen H."/>
            <person name="Chung M."/>
            <person name="Chen C."/>
            <person name="Shaw J."/>
            <person name="Wu H."/>
            <person name="Hsiao K."/>
            <person name="Chao Y."/>
            <person name="Chu M."/>
            <person name="Cheng C."/>
            <person name="Hour A."/>
            <person name="Lee P."/>
            <person name="Lin S."/>
            <person name="Lin Y."/>
            <person name="Liou J."/>
            <person name="Liu S."/>
            <person name="Hsing Y."/>
            <person name="Raghuvanshi S."/>
            <person name="Mohanty A."/>
            <person name="Bharti A.K."/>
            <person name="Gaur A."/>
            <person name="Gupta V."/>
            <person name="Kumar D."/>
            <person name="Ravi V."/>
            <person name="Vij S."/>
            <person name="Kapur A."/>
            <person name="Khurana P."/>
            <person name="Khurana P."/>
            <person name="Khurana J.P."/>
            <person name="Tyagi A.K."/>
            <person name="Gaikwad K."/>
            <person name="Singh A."/>
            <person name="Dalal V."/>
            <person name="Srivastava S."/>
            <person name="Dixit A."/>
            <person name="Pal A.K."/>
            <person name="Ghazi I.A."/>
            <person name="Yadav M."/>
            <person name="Pandit A."/>
            <person name="Bhargava A."/>
            <person name="Sureshbabu K."/>
            <person name="Batra K."/>
            <person name="Sharma T.R."/>
            <person name="Mohapatra T."/>
            <person name="Singh N.K."/>
            <person name="Messing J."/>
            <person name="Nelson A.B."/>
            <person name="Fuks G."/>
            <person name="Kavchok S."/>
            <person name="Keizer G."/>
            <person name="Linton E."/>
            <person name="Llaca V."/>
            <person name="Song R."/>
            <person name="Tanyolac B."/>
            <person name="Young S."/>
            <person name="Ho-Il K."/>
            <person name="Hahn J.H."/>
            <person name="Sangsakoo G."/>
            <person name="Vanavichit A."/>
            <person name="de Mattos Luiz.A.T."/>
            <person name="Zimmer P.D."/>
            <person name="Malone G."/>
            <person name="Dellagostin O."/>
            <person name="de Oliveira A.C."/>
            <person name="Bevan M."/>
            <person name="Bancroft I."/>
            <person name="Minx P."/>
            <person name="Cordum H."/>
            <person name="Wilson R."/>
            <person name="Cheng Z."/>
            <person name="Jin W."/>
            <person name="Jiang J."/>
            <person name="Leong S.A."/>
            <person name="Iwama H."/>
            <person name="Gojobori T."/>
            <person name="Itoh T."/>
            <person name="Niimura Y."/>
            <person name="Fujii Y."/>
            <person name="Habara T."/>
            <person name="Sakai H."/>
            <person name="Sato Y."/>
            <person name="Wilson G."/>
            <person name="Kumar K."/>
            <person name="McCouch S."/>
            <person name="Juretic N."/>
            <person name="Hoen D."/>
            <person name="Wright S."/>
            <person name="Bruskiewich R."/>
            <person name="Bureau T."/>
            <person name="Miyao A."/>
            <person name="Hirochika H."/>
            <person name="Nishikawa T."/>
            <person name="Kadowaki K."/>
            <person name="Sugiura M."/>
            <person name="Burr B."/>
            <person name="Sasaki T."/>
        </authorList>
    </citation>
    <scope>NUCLEOTIDE SEQUENCE [LARGE SCALE GENOMIC DNA]</scope>
    <source>
        <strain evidence="2">cv. Nipponbare</strain>
    </source>
</reference>
<reference evidence="1 2" key="2">
    <citation type="journal article" date="2013" name="Plant Cell Physiol.">
        <title>Rice Annotation Project Database (RAP-DB): an integrative and interactive database for rice genomics.</title>
        <authorList>
            <person name="Sakai H."/>
            <person name="Lee S.S."/>
            <person name="Tanaka T."/>
            <person name="Numa H."/>
            <person name="Kim J."/>
            <person name="Kawahara Y."/>
            <person name="Wakimoto H."/>
            <person name="Yang C.C."/>
            <person name="Iwamoto M."/>
            <person name="Abe T."/>
            <person name="Yamada Y."/>
            <person name="Muto A."/>
            <person name="Inokuchi H."/>
            <person name="Ikemura T."/>
            <person name="Matsumoto T."/>
            <person name="Sasaki T."/>
            <person name="Itoh T."/>
        </authorList>
    </citation>
    <scope>NUCLEOTIDE SEQUENCE [LARGE SCALE GENOMIC DNA]</scope>
    <source>
        <strain evidence="2">cv. Nipponbare</strain>
    </source>
</reference>
<dbReference type="EMBL" id="AP014964">
    <property type="protein sequence ID" value="BAT05385.1"/>
    <property type="molecule type" value="Genomic_DNA"/>
</dbReference>
<reference evidence="1 2" key="3">
    <citation type="journal article" date="2013" name="Rice">
        <title>Improvement of the Oryza sativa Nipponbare reference genome using next generation sequence and optical map data.</title>
        <authorList>
            <person name="Kawahara Y."/>
            <person name="de la Bastide M."/>
            <person name="Hamilton J.P."/>
            <person name="Kanamori H."/>
            <person name="McCombie W.R."/>
            <person name="Ouyang S."/>
            <person name="Schwartz D.C."/>
            <person name="Tanaka T."/>
            <person name="Wu J."/>
            <person name="Zhou S."/>
            <person name="Childs K.L."/>
            <person name="Davidson R.M."/>
            <person name="Lin H."/>
            <person name="Quesada-Ocampo L."/>
            <person name="Vaillancourt B."/>
            <person name="Sakai H."/>
            <person name="Lee S.S."/>
            <person name="Kim J."/>
            <person name="Numa H."/>
            <person name="Itoh T."/>
            <person name="Buell C.R."/>
            <person name="Matsumoto T."/>
        </authorList>
    </citation>
    <scope>NUCLEOTIDE SEQUENCE [LARGE SCALE GENOMIC DNA]</scope>
    <source>
        <strain evidence="2">cv. Nipponbare</strain>
    </source>
</reference>
<name>A0A0P0XFU2_ORYSJ</name>
<protein>
    <submittedName>
        <fullName evidence="1">Os08g0409233 protein</fullName>
    </submittedName>
</protein>
<proteinExistence type="predicted"/>
<keyword evidence="2" id="KW-1185">Reference proteome</keyword>
<organism evidence="1 2">
    <name type="scientific">Oryza sativa subsp. japonica</name>
    <name type="common">Rice</name>
    <dbReference type="NCBI Taxonomy" id="39947"/>
    <lineage>
        <taxon>Eukaryota</taxon>
        <taxon>Viridiplantae</taxon>
        <taxon>Streptophyta</taxon>
        <taxon>Embryophyta</taxon>
        <taxon>Tracheophyta</taxon>
        <taxon>Spermatophyta</taxon>
        <taxon>Magnoliopsida</taxon>
        <taxon>Liliopsida</taxon>
        <taxon>Poales</taxon>
        <taxon>Poaceae</taxon>
        <taxon>BOP clade</taxon>
        <taxon>Oryzoideae</taxon>
        <taxon>Oryzeae</taxon>
        <taxon>Oryzinae</taxon>
        <taxon>Oryza</taxon>
        <taxon>Oryza sativa</taxon>
    </lineage>
</organism>
<dbReference type="InParanoid" id="A0A0P0XFU2"/>
<dbReference type="Proteomes" id="UP000059680">
    <property type="component" value="Chromosome 8"/>
</dbReference>
<evidence type="ECO:0000313" key="1">
    <source>
        <dbReference type="EMBL" id="BAT05385.1"/>
    </source>
</evidence>
<dbReference type="AlphaFoldDB" id="A0A0P0XFU2"/>
<accession>A0A0P0XFU2</accession>
<dbReference type="Gramene" id="Os08t0409233-00">
    <property type="protein sequence ID" value="Os08t0409233-00"/>
    <property type="gene ID" value="Os08g0409233"/>
</dbReference>
<sequence>MQGRKRKKRKGNNCVVPHLFIDTSEVDRHTELVVLHLGSRYALGPFYQRIVHLTNYTHHN</sequence>